<dbReference type="Proteomes" id="UP000679629">
    <property type="component" value="Chromosome"/>
</dbReference>
<proteinExistence type="predicted"/>
<name>A0ABX8FLM3_9ACTN</name>
<feature type="region of interest" description="Disordered" evidence="1">
    <location>
        <begin position="251"/>
        <end position="272"/>
    </location>
</feature>
<dbReference type="RefSeq" id="WP_215117440.1">
    <property type="nucleotide sequence ID" value="NZ_CP075896.1"/>
</dbReference>
<accession>A0ABX8FLM3</accession>
<keyword evidence="3" id="KW-1185">Reference proteome</keyword>
<feature type="region of interest" description="Disordered" evidence="1">
    <location>
        <begin position="320"/>
        <end position="471"/>
    </location>
</feature>
<feature type="compositionally biased region" description="Basic and acidic residues" evidence="1">
    <location>
        <begin position="670"/>
        <end position="680"/>
    </location>
</feature>
<feature type="compositionally biased region" description="Low complexity" evidence="1">
    <location>
        <begin position="390"/>
        <end position="407"/>
    </location>
</feature>
<feature type="compositionally biased region" description="Gly residues" evidence="1">
    <location>
        <begin position="320"/>
        <end position="334"/>
    </location>
</feature>
<sequence length="1208" mass="129322">MEPLFRLALLRPAIAQDPDDAGIELAQQTDFQRALTAAAGAADPRTELRRVVGEYVAGPLFVGRPEQAPLAKETARFMAGLDRLPAPTRAVVDTRPGAAAPHPPSLRDTVIAAVRDAFGAAPAEVVQGAPYKDAVARLRDSVLAVKYLPAEHTRPLEELVRRLRHLEIVARLVTHTAFPAAARDLRRARRRPVRLPGATGLEPVLSTVEAERRRREKEAEAAGERRQRAERLLTVFRQLRTAIGELTGLGGEHFSVSPQNRSDQVLPPPEYTPPAELARQITFHSQLSAANLRALAGGGGGGGGTGGGAGTGGFTGGGADTGRAAGGGSGGVLGEAGPEAQGGTTGSGTGTSRATDAGAGTSRAAGSGSRGAHGETGPETEDGTTGSGTGTSRATDAGAGTSRAAGSGSRGAHGETGPETEGGTTGSGTGTSRAAGSGSRGAIGEAGPEAQGGAGRAAVEEPVPSPPEPTAVAGAAQLAGQVFGATPDLLAGTPGFVPALLEDLGFRLLPGAVQQLSEATRALLTARGIDVTATPLDRVVALLQSEADGTAAELEKLFGRPARRSVRRLGDTLVTTSTPVPSVWNAISIGDLDPVEQIPLEADPIPTTQGSVKPSGVADLLVVRQQLTGYEGADVAHIENVLKGETKQREHIRREETEQTTVTETETITSEERELESTDRFEMSREASAVIKEDAALKAGLTVTGKYGPTVEFSASAEGSVSRSKEEATKSASTFSQDVTQRSASKISERVLQRTTLRITTEVTEKNTHTLDNSPGIDHISGVYQWVNKVYRAQMFNYGLRTMFDFMIPEPAAFLIHTLQSAHAGAVQVDKPPAFTLQANKIDETNYHYWVQVYQATDVTPPPEMYVTRSFDFKAGGGDSRTNYNHSGQVTLDEGYQAFQASVARLCNIWEGTYSLDVAVGRRTHRFGPEDGWVWITMLDEEQGSIPVAVDSFRLSQVAVGIEIKCRRTERAMEKWRAETHAKLTTAYRARLAEYEEKLAALTFDAGVAIEGRNPLANQELIAHELRKSCVSILTRQHFDLFDAMKGGAGQVPQLDVDEAAAEGAYVRFFEQAFEWEHLTWVAYPYFWGRKSEWDERLAYDDPDPLFNQFLKAGYCRVTVPARLGFEGAVDHFMQFGELWQGGPLPAVSSPLYLPIAEEIAERLDRPGDEIPQGDPWTVRIPTSLVRLREDDRLPRWVQNSEGEWVED</sequence>
<feature type="region of interest" description="Disordered" evidence="1">
    <location>
        <begin position="649"/>
        <end position="680"/>
    </location>
</feature>
<protein>
    <submittedName>
        <fullName evidence="2">Uncharacterized protein</fullName>
    </submittedName>
</protein>
<evidence type="ECO:0000256" key="1">
    <source>
        <dbReference type="SAM" id="MobiDB-lite"/>
    </source>
</evidence>
<feature type="compositionally biased region" description="Low complexity" evidence="1">
    <location>
        <begin position="659"/>
        <end position="668"/>
    </location>
</feature>
<dbReference type="EMBL" id="CP075896">
    <property type="protein sequence ID" value="QWB21939.1"/>
    <property type="molecule type" value="Genomic_DNA"/>
</dbReference>
<gene>
    <name evidence="2" type="ORF">KJK29_04765</name>
</gene>
<organism evidence="2 3">
    <name type="scientific">Streptomyces koelreuteriae</name>
    <dbReference type="NCBI Taxonomy" id="2838015"/>
    <lineage>
        <taxon>Bacteria</taxon>
        <taxon>Bacillati</taxon>
        <taxon>Actinomycetota</taxon>
        <taxon>Actinomycetes</taxon>
        <taxon>Kitasatosporales</taxon>
        <taxon>Streptomycetaceae</taxon>
        <taxon>Streptomyces</taxon>
    </lineage>
</organism>
<evidence type="ECO:0000313" key="2">
    <source>
        <dbReference type="EMBL" id="QWB21939.1"/>
    </source>
</evidence>
<feature type="compositionally biased region" description="Low complexity" evidence="1">
    <location>
        <begin position="430"/>
        <end position="449"/>
    </location>
</feature>
<feature type="region of interest" description="Disordered" evidence="1">
    <location>
        <begin position="716"/>
        <end position="736"/>
    </location>
</feature>
<reference evidence="3" key="1">
    <citation type="submission" date="2021-05" db="EMBL/GenBank/DDBJ databases">
        <title>Direct Submission.</title>
        <authorList>
            <person name="Li K."/>
            <person name="Gao J."/>
        </authorList>
    </citation>
    <scope>NUCLEOTIDE SEQUENCE [LARGE SCALE GENOMIC DNA]</scope>
    <source>
        <strain evidence="3">MG62</strain>
    </source>
</reference>
<feature type="compositionally biased region" description="Low complexity" evidence="1">
    <location>
        <begin position="350"/>
        <end position="367"/>
    </location>
</feature>
<evidence type="ECO:0000313" key="3">
    <source>
        <dbReference type="Proteomes" id="UP000679629"/>
    </source>
</evidence>